<reference evidence="1 2" key="1">
    <citation type="submission" date="2017-10" db="EMBL/GenBank/DDBJ databases">
        <title>Paenichitinophaga pekingensis gen. nov., sp. nov., isolated from activated sludge.</title>
        <authorList>
            <person name="Jin D."/>
            <person name="Kong X."/>
            <person name="Deng Y."/>
            <person name="Bai Z."/>
        </authorList>
    </citation>
    <scope>NUCLEOTIDE SEQUENCE [LARGE SCALE GENOMIC DNA]</scope>
    <source>
        <strain evidence="1 2">13</strain>
    </source>
</reference>
<dbReference type="KEGG" id="cbae:COR50_06905"/>
<dbReference type="Proteomes" id="UP000220133">
    <property type="component" value="Chromosome"/>
</dbReference>
<dbReference type="OrthoDB" id="680366at2"/>
<dbReference type="EMBL" id="CP023777">
    <property type="protein sequence ID" value="ATL46932.1"/>
    <property type="molecule type" value="Genomic_DNA"/>
</dbReference>
<accession>A0A291QST0</accession>
<organism evidence="1 2">
    <name type="scientific">Chitinophaga caeni</name>
    <dbReference type="NCBI Taxonomy" id="2029983"/>
    <lineage>
        <taxon>Bacteria</taxon>
        <taxon>Pseudomonadati</taxon>
        <taxon>Bacteroidota</taxon>
        <taxon>Chitinophagia</taxon>
        <taxon>Chitinophagales</taxon>
        <taxon>Chitinophagaceae</taxon>
        <taxon>Chitinophaga</taxon>
    </lineage>
</organism>
<keyword evidence="2" id="KW-1185">Reference proteome</keyword>
<dbReference type="AlphaFoldDB" id="A0A291QST0"/>
<evidence type="ECO:0000313" key="1">
    <source>
        <dbReference type="EMBL" id="ATL46932.1"/>
    </source>
</evidence>
<dbReference type="RefSeq" id="WP_098193318.1">
    <property type="nucleotide sequence ID" value="NZ_CP023777.1"/>
</dbReference>
<protein>
    <submittedName>
        <fullName evidence="1">Uncharacterized protein</fullName>
    </submittedName>
</protein>
<sequence length="124" mass="14974">MEIPTQQNMVFSQLNAWKDTVNKVRVDVKDMSKRLEGICKSYNQNVMIQVERFQNQFIRQLEVADEMFHDIKQTAKSLDHQLPVRVIHDDRPVDDYSTMQDRMATFQKLYQELKNDFQYFETHR</sequence>
<proteinExistence type="predicted"/>
<name>A0A291QST0_9BACT</name>
<gene>
    <name evidence="1" type="ORF">COR50_06905</name>
</gene>
<evidence type="ECO:0000313" key="2">
    <source>
        <dbReference type="Proteomes" id="UP000220133"/>
    </source>
</evidence>